<organism evidence="7 8">
    <name type="scientific">Prorocentrum cordatum</name>
    <dbReference type="NCBI Taxonomy" id="2364126"/>
    <lineage>
        <taxon>Eukaryota</taxon>
        <taxon>Sar</taxon>
        <taxon>Alveolata</taxon>
        <taxon>Dinophyceae</taxon>
        <taxon>Prorocentrales</taxon>
        <taxon>Prorocentraceae</taxon>
        <taxon>Prorocentrum</taxon>
    </lineage>
</organism>
<dbReference type="Pfam" id="PF00069">
    <property type="entry name" value="Pkinase"/>
    <property type="match status" value="1"/>
</dbReference>
<feature type="domain" description="Protein kinase" evidence="5">
    <location>
        <begin position="714"/>
        <end position="1014"/>
    </location>
</feature>
<comment type="caution">
    <text evidence="7">The sequence shown here is derived from an EMBL/GenBank/DDBJ whole genome shotgun (WGS) entry which is preliminary data.</text>
</comment>
<dbReference type="InterPro" id="IPR017441">
    <property type="entry name" value="Protein_kinase_ATP_BS"/>
</dbReference>
<protein>
    <submittedName>
        <fullName evidence="7">Uncharacterized protein</fullName>
    </submittedName>
</protein>
<dbReference type="Gene3D" id="3.30.200.20">
    <property type="entry name" value="Phosphorylase Kinase, domain 1"/>
    <property type="match status" value="1"/>
</dbReference>
<evidence type="ECO:0000259" key="5">
    <source>
        <dbReference type="PROSITE" id="PS50011"/>
    </source>
</evidence>
<evidence type="ECO:0000313" key="7">
    <source>
        <dbReference type="EMBL" id="CAK0884645.1"/>
    </source>
</evidence>
<evidence type="ECO:0000256" key="1">
    <source>
        <dbReference type="ARBA" id="ARBA00022741"/>
    </source>
</evidence>
<dbReference type="PANTHER" id="PTHR24346:SF77">
    <property type="entry name" value="SERINE THREONINE PROTEIN KINASE"/>
    <property type="match status" value="1"/>
</dbReference>
<feature type="region of interest" description="Disordered" evidence="4">
    <location>
        <begin position="1016"/>
        <end position="1039"/>
    </location>
</feature>
<dbReference type="InterPro" id="IPR000477">
    <property type="entry name" value="RT_dom"/>
</dbReference>
<dbReference type="InterPro" id="IPR043502">
    <property type="entry name" value="DNA/RNA_pol_sf"/>
</dbReference>
<evidence type="ECO:0000259" key="6">
    <source>
        <dbReference type="PROSITE" id="PS50878"/>
    </source>
</evidence>
<dbReference type="InterPro" id="IPR000719">
    <property type="entry name" value="Prot_kinase_dom"/>
</dbReference>
<gene>
    <name evidence="7" type="ORF">PCOR1329_LOCUS66495</name>
</gene>
<keyword evidence="2 3" id="KW-0067">ATP-binding</keyword>
<evidence type="ECO:0000256" key="3">
    <source>
        <dbReference type="PROSITE-ProRule" id="PRU10141"/>
    </source>
</evidence>
<keyword evidence="8" id="KW-1185">Reference proteome</keyword>
<dbReference type="PROSITE" id="PS00107">
    <property type="entry name" value="PROTEIN_KINASE_ATP"/>
    <property type="match status" value="1"/>
</dbReference>
<dbReference type="PROSITE" id="PS50878">
    <property type="entry name" value="RT_POL"/>
    <property type="match status" value="1"/>
</dbReference>
<dbReference type="SMART" id="SM00220">
    <property type="entry name" value="S_TKc"/>
    <property type="match status" value="1"/>
</dbReference>
<sequence>MGLARGDKRDGDEKGVKTWRQCKYVTPIEAEGSVSLEFPLTFPPVAFYHAPAWMSGLISEIRTNNQKISAMEVSMKTELDNMKTSLQVHDANVIALNNRVVELEKVSKGSITEAVTAAVDAKLQCIQSQIDTLQPVLKRIRSLHYEYLVSRYGHLMQDAVPYFHAVSQSYKITFKTLVAAKLFQQTVNQDLLSGSDKWTQDMRLGVNGFKGTVQLISDEDVWILVDLVANARMGGTVYDFQPNISNLEYFGVSAEQFNTIVEQAAAAAAWPDGIPYSSWRASGDIGKKVLYDLYLHLMQQGTLPGRFNECTAAFLPKGSALLGHESARQPASTRPLSLSNCDNKLLSSAIAVPIAKVAEDKVDKAQRGFIKGRQMLDNIVEVDSNLTIWSAMCGCKNAGSALFDLKAAFPSIHHMFIWACLRALGIPEFVIAAIIALYKDCVMYIVFAGSRKHFILVERGVKQGCPLSGIIFSICFDPVVRRLKEIAYRIPVVLNAFADDLSVTSSDLIGVLPQLLRLLCQAGLGSGLILNLSKCQLIFPHYHTFLNAVELCKAQGVRIRKFIIGQNGWYLGVGVGIGACDRSWAPVLIHLKERSLRVKSLKQGLSISVQAYNTYAVTVAGHCAQDQLQMRASILLSPDQVTVIDHTRRRARVERLRRASTRAMRGDGGGPGLLVGTSPAAASSAPPPAAGAVVESTAVHKAQLPDGTKLLNGLRVLQKIGEGAYAKVKLCEGPLPGNPGSDHTYQFALKVFRKGRLRRQRTYGSGRAHGGQPGEPMKVRSSLDKVHEEIQIMRRLNHSSCVRLFAIYDQPDVEGKLYLVIEYASRGVTMEWDAGNSRYFDPSTNAALSENVSQCYVRDALSGLHYLHGLRVCHRDLKPQNLLVFAEWRVKLADFGVATDMQEDFRVVGTEGTYHFYSPEMCASGYESHDGRRADVWALGVTLWAFLFGSVPFLATDMMKLLDAIAEAKFELPPASASLSGHCRRTLLRMLCPDPAQRPLAPELLEEVAAAPWGGAEEPARRGVPQVELPEGLNPEVLS</sequence>
<dbReference type="CDD" id="cd14008">
    <property type="entry name" value="STKc_LKB1_CaMKK"/>
    <property type="match status" value="1"/>
</dbReference>
<feature type="binding site" evidence="3">
    <location>
        <position position="750"/>
    </location>
    <ligand>
        <name>ATP</name>
        <dbReference type="ChEBI" id="CHEBI:30616"/>
    </ligand>
</feature>
<dbReference type="Gene3D" id="1.10.510.10">
    <property type="entry name" value="Transferase(Phosphotransferase) domain 1"/>
    <property type="match status" value="1"/>
</dbReference>
<feature type="domain" description="Reverse transcriptase" evidence="6">
    <location>
        <begin position="296"/>
        <end position="575"/>
    </location>
</feature>
<accession>A0ABN9WHB3</accession>
<evidence type="ECO:0000256" key="4">
    <source>
        <dbReference type="SAM" id="MobiDB-lite"/>
    </source>
</evidence>
<dbReference type="SUPFAM" id="SSF56112">
    <property type="entry name" value="Protein kinase-like (PK-like)"/>
    <property type="match status" value="1"/>
</dbReference>
<dbReference type="PROSITE" id="PS00108">
    <property type="entry name" value="PROTEIN_KINASE_ST"/>
    <property type="match status" value="1"/>
</dbReference>
<name>A0ABN9WHB3_9DINO</name>
<evidence type="ECO:0000256" key="2">
    <source>
        <dbReference type="ARBA" id="ARBA00022840"/>
    </source>
</evidence>
<dbReference type="CDD" id="cd01650">
    <property type="entry name" value="RT_nLTR_like"/>
    <property type="match status" value="1"/>
</dbReference>
<dbReference type="EMBL" id="CAUYUJ010018571">
    <property type="protein sequence ID" value="CAK0884645.1"/>
    <property type="molecule type" value="Genomic_DNA"/>
</dbReference>
<evidence type="ECO:0000313" key="8">
    <source>
        <dbReference type="Proteomes" id="UP001189429"/>
    </source>
</evidence>
<dbReference type="SUPFAM" id="SSF56672">
    <property type="entry name" value="DNA/RNA polymerases"/>
    <property type="match status" value="1"/>
</dbReference>
<dbReference type="InterPro" id="IPR008271">
    <property type="entry name" value="Ser/Thr_kinase_AS"/>
</dbReference>
<proteinExistence type="predicted"/>
<dbReference type="PANTHER" id="PTHR24346">
    <property type="entry name" value="MAP/MICROTUBULE AFFINITY-REGULATING KINASE"/>
    <property type="match status" value="1"/>
</dbReference>
<dbReference type="InterPro" id="IPR011009">
    <property type="entry name" value="Kinase-like_dom_sf"/>
</dbReference>
<dbReference type="Pfam" id="PF00078">
    <property type="entry name" value="RVT_1"/>
    <property type="match status" value="1"/>
</dbReference>
<reference evidence="7" key="1">
    <citation type="submission" date="2023-10" db="EMBL/GenBank/DDBJ databases">
        <authorList>
            <person name="Chen Y."/>
            <person name="Shah S."/>
            <person name="Dougan E. K."/>
            <person name="Thang M."/>
            <person name="Chan C."/>
        </authorList>
    </citation>
    <scope>NUCLEOTIDE SEQUENCE [LARGE SCALE GENOMIC DNA]</scope>
</reference>
<keyword evidence="1 3" id="KW-0547">Nucleotide-binding</keyword>
<dbReference type="Proteomes" id="UP001189429">
    <property type="component" value="Unassembled WGS sequence"/>
</dbReference>
<dbReference type="PROSITE" id="PS50011">
    <property type="entry name" value="PROTEIN_KINASE_DOM"/>
    <property type="match status" value="1"/>
</dbReference>